<dbReference type="InterPro" id="IPR035906">
    <property type="entry name" value="MetI-like_sf"/>
</dbReference>
<dbReference type="PANTHER" id="PTHR30151">
    <property type="entry name" value="ALKANE SULFONATE ABC TRANSPORTER-RELATED, MEMBRANE SUBUNIT"/>
    <property type="match status" value="1"/>
</dbReference>
<evidence type="ECO:0000313" key="9">
    <source>
        <dbReference type="EMBL" id="RST61095.1"/>
    </source>
</evidence>
<dbReference type="PROSITE" id="PS50928">
    <property type="entry name" value="ABC_TM1"/>
    <property type="match status" value="1"/>
</dbReference>
<accession>A0A429XCA2</accession>
<evidence type="ECO:0000313" key="10">
    <source>
        <dbReference type="Proteomes" id="UP000287296"/>
    </source>
</evidence>
<keyword evidence="4 7" id="KW-0812">Transmembrane</keyword>
<gene>
    <name evidence="9" type="ORF">D5F11_003325</name>
</gene>
<dbReference type="CDD" id="cd06261">
    <property type="entry name" value="TM_PBP2"/>
    <property type="match status" value="1"/>
</dbReference>
<sequence length="291" mass="32154">MSLLSKVLKIRRRESNHMTKSATQFVESGIKLNKEKKVKKDRRPLIISITSVTLFLLLWEIASRNAWINPLFISSPIEILQASVYMVQEASFWDNLKVSGYEFLAGFALAILVGIPIGVFSGWNKYFNAIVNPFISGLYVTPKVALLPVIVIAFGIGPASKIVIVFLMAFFPIVMSAQKAMVTLDQNLIKAARTFNASEFQIFKTIALPSTVPFLLNGIRLGIGQGLIAVVVGELFASTAGIGYQLTSNGQNLQTDRMFVGVLIITITGLILTFLLGLIEKRFSSWKPEHK</sequence>
<evidence type="ECO:0000256" key="1">
    <source>
        <dbReference type="ARBA" id="ARBA00004651"/>
    </source>
</evidence>
<evidence type="ECO:0000256" key="4">
    <source>
        <dbReference type="ARBA" id="ARBA00022692"/>
    </source>
</evidence>
<proteinExistence type="inferred from homology"/>
<evidence type="ECO:0000256" key="3">
    <source>
        <dbReference type="ARBA" id="ARBA00022475"/>
    </source>
</evidence>
<feature type="transmembrane region" description="Helical" evidence="7">
    <location>
        <begin position="226"/>
        <end position="246"/>
    </location>
</feature>
<feature type="transmembrane region" description="Helical" evidence="7">
    <location>
        <begin position="258"/>
        <end position="279"/>
    </location>
</feature>
<protein>
    <submittedName>
        <fullName evidence="9">ABC transporter permease</fullName>
    </submittedName>
</protein>
<dbReference type="GO" id="GO:0055085">
    <property type="term" value="P:transmembrane transport"/>
    <property type="evidence" value="ECO:0007669"/>
    <property type="project" value="InterPro"/>
</dbReference>
<comment type="similarity">
    <text evidence="7">Belongs to the binding-protein-dependent transport system permease family.</text>
</comment>
<evidence type="ECO:0000256" key="6">
    <source>
        <dbReference type="ARBA" id="ARBA00023136"/>
    </source>
</evidence>
<dbReference type="InterPro" id="IPR000515">
    <property type="entry name" value="MetI-like"/>
</dbReference>
<keyword evidence="3" id="KW-1003">Cell membrane</keyword>
<dbReference type="PANTHER" id="PTHR30151:SF0">
    <property type="entry name" value="ABC TRANSPORTER PERMEASE PROTEIN MJ0413-RELATED"/>
    <property type="match status" value="1"/>
</dbReference>
<feature type="transmembrane region" description="Helical" evidence="7">
    <location>
        <begin position="144"/>
        <end position="171"/>
    </location>
</feature>
<feature type="domain" description="ABC transmembrane type-1" evidence="8">
    <location>
        <begin position="96"/>
        <end position="276"/>
    </location>
</feature>
<keyword evidence="2 7" id="KW-0813">Transport</keyword>
<keyword evidence="6 7" id="KW-0472">Membrane</keyword>
<feature type="transmembrane region" description="Helical" evidence="7">
    <location>
        <begin position="99"/>
        <end position="124"/>
    </location>
</feature>
<organism evidence="9 10">
    <name type="scientific">Siminovitchia terrae</name>
    <name type="common">Bacillus terrae</name>
    <dbReference type="NCBI Taxonomy" id="1914933"/>
    <lineage>
        <taxon>Bacteria</taxon>
        <taxon>Bacillati</taxon>
        <taxon>Bacillota</taxon>
        <taxon>Bacilli</taxon>
        <taxon>Bacillales</taxon>
        <taxon>Bacillaceae</taxon>
        <taxon>Siminovitchia</taxon>
    </lineage>
</organism>
<dbReference type="AlphaFoldDB" id="A0A429XCA2"/>
<dbReference type="Gene3D" id="1.10.3720.10">
    <property type="entry name" value="MetI-like"/>
    <property type="match status" value="1"/>
</dbReference>
<comment type="subcellular location">
    <subcellularLocation>
        <location evidence="1 7">Cell membrane</location>
        <topology evidence="1 7">Multi-pass membrane protein</topology>
    </subcellularLocation>
</comment>
<dbReference type="SUPFAM" id="SSF161098">
    <property type="entry name" value="MetI-like"/>
    <property type="match status" value="1"/>
</dbReference>
<keyword evidence="5 7" id="KW-1133">Transmembrane helix</keyword>
<dbReference type="GO" id="GO:0005886">
    <property type="term" value="C:plasma membrane"/>
    <property type="evidence" value="ECO:0007669"/>
    <property type="project" value="UniProtKB-SubCell"/>
</dbReference>
<name>A0A429XCA2_SIMTE</name>
<evidence type="ECO:0000259" key="8">
    <source>
        <dbReference type="PROSITE" id="PS50928"/>
    </source>
</evidence>
<comment type="caution">
    <text evidence="9">The sequence shown here is derived from an EMBL/GenBank/DDBJ whole genome shotgun (WGS) entry which is preliminary data.</text>
</comment>
<evidence type="ECO:0000256" key="5">
    <source>
        <dbReference type="ARBA" id="ARBA00022989"/>
    </source>
</evidence>
<evidence type="ECO:0000256" key="2">
    <source>
        <dbReference type="ARBA" id="ARBA00022448"/>
    </source>
</evidence>
<dbReference type="Proteomes" id="UP000287296">
    <property type="component" value="Unassembled WGS sequence"/>
</dbReference>
<feature type="transmembrane region" description="Helical" evidence="7">
    <location>
        <begin position="44"/>
        <end position="61"/>
    </location>
</feature>
<reference evidence="9 10" key="1">
    <citation type="submission" date="2018-12" db="EMBL/GenBank/DDBJ databases">
        <authorList>
            <person name="Sun L."/>
            <person name="Chen Z."/>
        </authorList>
    </citation>
    <scope>NUCLEOTIDE SEQUENCE [LARGE SCALE GENOMIC DNA]</scope>
    <source>
        <strain evidence="9 10">LMG 29736</strain>
    </source>
</reference>
<dbReference type="EMBL" id="QYTW02000002">
    <property type="protein sequence ID" value="RST61095.1"/>
    <property type="molecule type" value="Genomic_DNA"/>
</dbReference>
<evidence type="ECO:0000256" key="7">
    <source>
        <dbReference type="RuleBase" id="RU363032"/>
    </source>
</evidence>
<dbReference type="Pfam" id="PF00528">
    <property type="entry name" value="BPD_transp_1"/>
    <property type="match status" value="1"/>
</dbReference>